<feature type="compositionally biased region" description="Low complexity" evidence="1">
    <location>
        <begin position="1111"/>
        <end position="1123"/>
    </location>
</feature>
<evidence type="ECO:0000313" key="2">
    <source>
        <dbReference type="EMBL" id="EJK59593.1"/>
    </source>
</evidence>
<protein>
    <submittedName>
        <fullName evidence="2">Uncharacterized protein</fullName>
    </submittedName>
</protein>
<evidence type="ECO:0000256" key="1">
    <source>
        <dbReference type="SAM" id="MobiDB-lite"/>
    </source>
</evidence>
<sequence length="1189" mass="128887">MTSEIRLIVSAIETTAIRIKAAKISPNTNFRPFPAFLGSISKYQWFPRHAYADGAGGPDVVGCRGRPKQGGSRTRGTGIFVERSPRYRDPANAFNTGHRRTRIPVLSTATSSIKLSEENTEETATVQQLEVGVVEDDVSPPAPISPEGLGDDSEEESNEDIAEGISYDGEPKRYDLDEDDDDGENQLTSVTAALLPRPPSSLPPQLSTLSTSPPVKLRFDPSNPAITTDITRLFIETDFGISLDSIDYGERLLSDSFVWISGNNLADGRTGILNRAEYLAAGRFFDIRRSFPDLDYRAYDFRIVNEGSTDGIEDGETSKKEGVDKDLTPLEKLQAKQREDKTPLEKLNAGEVTVRFTTRTVGSFKGKGLRLRSKVLEPNGRLMKCPPSSVSVTYCTTGPDTGKVTKLVTDMVMDREFGNTRGVSGLPAAAIVAGDESSFDATPPLVALERLLFQKKPKQIMDDESVLDSYAPPFPKSVLLQLAEGVVDSNFGLDDSNLLSRDFTYIEPLLGPLSKEQYISQFEEYNVLGGMPDLDYGLEEFRIDQYDPYRVWVDSRATGTRTGSIGNRPLPPNVESAKYTSPPEAISLTFDDDGFLTRLTAGAVHDPTLGNTGGLGSVYGMLYATGTPENDLKTRSVIGILNRAQKNLFPDSSADDWKLSDGRVVKSALPATRANLMSLLPSIGSAATTRMKTAELPAAPLGDDAVDADTTGEDAAALGTDGVLDAVPISSDPADPVTEAFVGAFGITEPGLSRTDQLRDAAEAARAIAAEQQAKSIEFQTQAEADRKAALELSIQREREATARRRKQAEETRKQREEAKLKGEKYQSEWQQYFKGQMPKIPTKATPPSKKKPKPVQKSRPVAAKKAKAKTVASRKVAPTSAKSRSPTAPLPKQQSSKKSRSTKKSRPTTPPKRSPTLTLFASSPKSIAKDVKRAVERKRSPTLSLFATQPKAVSSGVRDVKKSAKRSPTLNILDALKSVSNPSSKGSASATRSPTFPLRDRPKRKKVTSRSRNPRRAPTANAIAGVGTTTKRTVLSAKAKAAVTKNPTYYLLGAEAQVAEDRSANQPRKKEPKKTKEKKRSVSKANSSPTFSLFGGGKSRPTPKESSRQPVKVSPPKSKVVSRPTLNLSDIESTGNKAVVKARAGPKKAKKSPAPTTKRNTSPKQTIAKKAATKTKRPNQPVKTSPQN</sequence>
<dbReference type="OrthoDB" id="49439at2759"/>
<feature type="compositionally biased region" description="Polar residues" evidence="1">
    <location>
        <begin position="979"/>
        <end position="995"/>
    </location>
</feature>
<feature type="compositionally biased region" description="Basic and acidic residues" evidence="1">
    <location>
        <begin position="800"/>
        <end position="827"/>
    </location>
</feature>
<organism evidence="2 3">
    <name type="scientific">Thalassiosira oceanica</name>
    <name type="common">Marine diatom</name>
    <dbReference type="NCBI Taxonomy" id="159749"/>
    <lineage>
        <taxon>Eukaryota</taxon>
        <taxon>Sar</taxon>
        <taxon>Stramenopiles</taxon>
        <taxon>Ochrophyta</taxon>
        <taxon>Bacillariophyta</taxon>
        <taxon>Coscinodiscophyceae</taxon>
        <taxon>Thalassiosirophycidae</taxon>
        <taxon>Thalassiosirales</taxon>
        <taxon>Thalassiosiraceae</taxon>
        <taxon>Thalassiosira</taxon>
    </lineage>
</organism>
<dbReference type="Proteomes" id="UP000266841">
    <property type="component" value="Unassembled WGS sequence"/>
</dbReference>
<comment type="caution">
    <text evidence="2">The sequence shown here is derived from an EMBL/GenBank/DDBJ whole genome shotgun (WGS) entry which is preliminary data.</text>
</comment>
<gene>
    <name evidence="2" type="ORF">THAOC_20160</name>
</gene>
<feature type="compositionally biased region" description="Basic and acidic residues" evidence="1">
    <location>
        <begin position="928"/>
        <end position="940"/>
    </location>
</feature>
<feature type="compositionally biased region" description="Basic residues" evidence="1">
    <location>
        <begin position="849"/>
        <end position="869"/>
    </location>
</feature>
<accession>K0S0J7</accession>
<name>K0S0J7_THAOC</name>
<feature type="region of interest" description="Disordered" evidence="1">
    <location>
        <begin position="800"/>
        <end position="1041"/>
    </location>
</feature>
<feature type="compositionally biased region" description="Basic residues" evidence="1">
    <location>
        <begin position="1071"/>
        <end position="1083"/>
    </location>
</feature>
<feature type="compositionally biased region" description="Low complexity" evidence="1">
    <location>
        <begin position="839"/>
        <end position="848"/>
    </location>
</feature>
<feature type="compositionally biased region" description="Low complexity" evidence="1">
    <location>
        <begin position="203"/>
        <end position="214"/>
    </location>
</feature>
<reference evidence="2 3" key="1">
    <citation type="journal article" date="2012" name="Genome Biol.">
        <title>Genome and low-iron response of an oceanic diatom adapted to chronic iron limitation.</title>
        <authorList>
            <person name="Lommer M."/>
            <person name="Specht M."/>
            <person name="Roy A.S."/>
            <person name="Kraemer L."/>
            <person name="Andreson R."/>
            <person name="Gutowska M.A."/>
            <person name="Wolf J."/>
            <person name="Bergner S.V."/>
            <person name="Schilhabel M.B."/>
            <person name="Klostermeier U.C."/>
            <person name="Beiko R.G."/>
            <person name="Rosenstiel P."/>
            <person name="Hippler M."/>
            <person name="Laroche J."/>
        </authorList>
    </citation>
    <scope>NUCLEOTIDE SEQUENCE [LARGE SCALE GENOMIC DNA]</scope>
    <source>
        <strain evidence="2 3">CCMP1005</strain>
    </source>
</reference>
<feature type="region of interest" description="Disordered" evidence="1">
    <location>
        <begin position="1056"/>
        <end position="1189"/>
    </location>
</feature>
<feature type="compositionally biased region" description="Polar residues" evidence="1">
    <location>
        <begin position="1125"/>
        <end position="1137"/>
    </location>
</feature>
<proteinExistence type="predicted"/>
<dbReference type="eggNOG" id="ENOG502S69N">
    <property type="taxonomic scope" value="Eukaryota"/>
</dbReference>
<dbReference type="AlphaFoldDB" id="K0S0J7"/>
<keyword evidence="3" id="KW-1185">Reference proteome</keyword>
<feature type="compositionally biased region" description="Acidic residues" evidence="1">
    <location>
        <begin position="149"/>
        <end position="162"/>
    </location>
</feature>
<evidence type="ECO:0000313" key="3">
    <source>
        <dbReference type="Proteomes" id="UP000266841"/>
    </source>
</evidence>
<feature type="region of interest" description="Disordered" evidence="1">
    <location>
        <begin position="130"/>
        <end position="215"/>
    </location>
</feature>
<feature type="compositionally biased region" description="Low complexity" evidence="1">
    <location>
        <begin position="1153"/>
        <end position="1171"/>
    </location>
</feature>
<dbReference type="OMA" id="RAYDFRI"/>
<feature type="compositionally biased region" description="Basic residues" evidence="1">
    <location>
        <begin position="896"/>
        <end position="907"/>
    </location>
</feature>
<dbReference type="EMBL" id="AGNL01022658">
    <property type="protein sequence ID" value="EJK59593.1"/>
    <property type="molecule type" value="Genomic_DNA"/>
</dbReference>
<feature type="compositionally biased region" description="Basic residues" evidence="1">
    <location>
        <begin position="1002"/>
        <end position="1016"/>
    </location>
</feature>